<dbReference type="EMBL" id="CP097511">
    <property type="protein sequence ID" value="URE47863.1"/>
    <property type="molecule type" value="Genomic_DNA"/>
</dbReference>
<dbReference type="GO" id="GO:0003677">
    <property type="term" value="F:DNA binding"/>
    <property type="evidence" value="ECO:0007669"/>
    <property type="project" value="UniProtKB-KW"/>
</dbReference>
<dbReference type="AlphaFoldDB" id="A0A9E7IEM8"/>
<dbReference type="OrthoDB" id="202825at2759"/>
<protein>
    <submittedName>
        <fullName evidence="1">Helix-loop-helix DNA-binding domain</fullName>
    </submittedName>
</protein>
<sequence>MRQRPKQLLELVVGLQSSRLLPLPPNVTSIDQMVMYSTLKVEDDCRHTSVDEIATAAHQMLGRIQERRPICRLSVLFLQYGKGC</sequence>
<keyword evidence="1" id="KW-0238">DNA-binding</keyword>
<keyword evidence="2" id="KW-1185">Reference proteome</keyword>
<dbReference type="Proteomes" id="UP001055439">
    <property type="component" value="Chromosome 9"/>
</dbReference>
<gene>
    <name evidence="1" type="ORF">MUK42_31878</name>
</gene>
<evidence type="ECO:0000313" key="1">
    <source>
        <dbReference type="EMBL" id="URE47863.1"/>
    </source>
</evidence>
<accession>A0A9E7IEM8</accession>
<evidence type="ECO:0000313" key="2">
    <source>
        <dbReference type="Proteomes" id="UP001055439"/>
    </source>
</evidence>
<reference evidence="1" key="1">
    <citation type="submission" date="2022-05" db="EMBL/GenBank/DDBJ databases">
        <title>The Musa troglodytarum L. genome provides insights into the mechanism of non-climacteric behaviour and enrichment of carotenoids.</title>
        <authorList>
            <person name="Wang J."/>
        </authorList>
    </citation>
    <scope>NUCLEOTIDE SEQUENCE</scope>
    <source>
        <tissue evidence="1">Leaf</tissue>
    </source>
</reference>
<proteinExistence type="predicted"/>
<organism evidence="1 2">
    <name type="scientific">Musa troglodytarum</name>
    <name type="common">fe'i banana</name>
    <dbReference type="NCBI Taxonomy" id="320322"/>
    <lineage>
        <taxon>Eukaryota</taxon>
        <taxon>Viridiplantae</taxon>
        <taxon>Streptophyta</taxon>
        <taxon>Embryophyta</taxon>
        <taxon>Tracheophyta</taxon>
        <taxon>Spermatophyta</taxon>
        <taxon>Magnoliopsida</taxon>
        <taxon>Liliopsida</taxon>
        <taxon>Zingiberales</taxon>
        <taxon>Musaceae</taxon>
        <taxon>Musa</taxon>
    </lineage>
</organism>
<name>A0A9E7IEM8_9LILI</name>